<evidence type="ECO:0000256" key="1">
    <source>
        <dbReference type="ARBA" id="ARBA00023054"/>
    </source>
</evidence>
<comment type="similarity">
    <text evidence="2">Belongs to the NET family.</text>
</comment>
<dbReference type="PANTHER" id="PTHR32258:SF6">
    <property type="entry name" value="PROTEIN NETWORKED 1A"/>
    <property type="match status" value="1"/>
</dbReference>
<feature type="non-terminal residue" evidence="5">
    <location>
        <position position="1"/>
    </location>
</feature>
<dbReference type="AlphaFoldDB" id="A0AAW2XVM9"/>
<feature type="region of interest" description="Disordered" evidence="3">
    <location>
        <begin position="141"/>
        <end position="209"/>
    </location>
</feature>
<reference evidence="5" key="2">
    <citation type="journal article" date="2024" name="Plant">
        <title>Genomic evolution and insights into agronomic trait innovations of Sesamum species.</title>
        <authorList>
            <person name="Miao H."/>
            <person name="Wang L."/>
            <person name="Qu L."/>
            <person name="Liu H."/>
            <person name="Sun Y."/>
            <person name="Le M."/>
            <person name="Wang Q."/>
            <person name="Wei S."/>
            <person name="Zheng Y."/>
            <person name="Lin W."/>
            <person name="Duan Y."/>
            <person name="Cao H."/>
            <person name="Xiong S."/>
            <person name="Wang X."/>
            <person name="Wei L."/>
            <person name="Li C."/>
            <person name="Ma Q."/>
            <person name="Ju M."/>
            <person name="Zhao R."/>
            <person name="Li G."/>
            <person name="Mu C."/>
            <person name="Tian Q."/>
            <person name="Mei H."/>
            <person name="Zhang T."/>
            <person name="Gao T."/>
            <person name="Zhang H."/>
        </authorList>
    </citation>
    <scope>NUCLEOTIDE SEQUENCE</scope>
    <source>
        <strain evidence="5">KEN1</strain>
    </source>
</reference>
<name>A0AAW2XVM9_9LAMI</name>
<dbReference type="SUPFAM" id="SSF57997">
    <property type="entry name" value="Tropomyosin"/>
    <property type="match status" value="1"/>
</dbReference>
<comment type="caution">
    <text evidence="5">The sequence shown here is derived from an EMBL/GenBank/DDBJ whole genome shotgun (WGS) entry which is preliminary data.</text>
</comment>
<reference evidence="5" key="1">
    <citation type="submission" date="2020-06" db="EMBL/GenBank/DDBJ databases">
        <authorList>
            <person name="Li T."/>
            <person name="Hu X."/>
            <person name="Zhang T."/>
            <person name="Song X."/>
            <person name="Zhang H."/>
            <person name="Dai N."/>
            <person name="Sheng W."/>
            <person name="Hou X."/>
            <person name="Wei L."/>
        </authorList>
    </citation>
    <scope>NUCLEOTIDE SEQUENCE</scope>
    <source>
        <strain evidence="5">KEN1</strain>
        <tissue evidence="5">Leaf</tissue>
    </source>
</reference>
<dbReference type="InterPro" id="IPR011684">
    <property type="entry name" value="NAB"/>
</dbReference>
<sequence>VSARSEVVEFLFFAGVMATLTHSESRRLYSWWWDSHISPKNSKWLQENLTDMDAKVKSMIKLIEEDADSFARRAEIYDHATAELRHAHRTIAKAFPDQVPFELVEDSPSKPLAQDKEPNTPEIKFPVRVLFATDDLLDDAHELSDSDPHSTITRVSCREDSEDGIKTRSLTKLHGKLGDKETAGQSSSSVDGRVREGLKKEKENEERFSDEVLQLSNENQNLKEMVLQEAERAGKAESEVESLSKALADVQTEKESVLLQYQQCLAKLSNIEGELNNAQKDSTRLNEEANRAEIEVQTLKEALVQLEAEKNAGLIKHKEYLEKICNLEAMLSQVQEDMNSLNVRAVEAESEAQTMKDDISRLELEKEQCFISTMSALAKFQFCRMRKEASALQYKCCLETISKLEKDISSAKEDVKRLNNDILIGSLT</sequence>
<dbReference type="PROSITE" id="PS51774">
    <property type="entry name" value="NAB"/>
    <property type="match status" value="1"/>
</dbReference>
<dbReference type="EMBL" id="JACGWN010000003">
    <property type="protein sequence ID" value="KAL0457169.1"/>
    <property type="molecule type" value="Genomic_DNA"/>
</dbReference>
<evidence type="ECO:0000313" key="5">
    <source>
        <dbReference type="EMBL" id="KAL0457169.1"/>
    </source>
</evidence>
<proteinExistence type="inferred from homology"/>
<dbReference type="GO" id="GO:0051015">
    <property type="term" value="F:actin filament binding"/>
    <property type="evidence" value="ECO:0007669"/>
    <property type="project" value="TreeGrafter"/>
</dbReference>
<evidence type="ECO:0000259" key="4">
    <source>
        <dbReference type="PROSITE" id="PS51774"/>
    </source>
</evidence>
<dbReference type="GO" id="GO:0005886">
    <property type="term" value="C:plasma membrane"/>
    <property type="evidence" value="ECO:0007669"/>
    <property type="project" value="TreeGrafter"/>
</dbReference>
<gene>
    <name evidence="5" type="ORF">Slati_1056100</name>
</gene>
<organism evidence="5">
    <name type="scientific">Sesamum latifolium</name>
    <dbReference type="NCBI Taxonomy" id="2727402"/>
    <lineage>
        <taxon>Eukaryota</taxon>
        <taxon>Viridiplantae</taxon>
        <taxon>Streptophyta</taxon>
        <taxon>Embryophyta</taxon>
        <taxon>Tracheophyta</taxon>
        <taxon>Spermatophyta</taxon>
        <taxon>Magnoliopsida</taxon>
        <taxon>eudicotyledons</taxon>
        <taxon>Gunneridae</taxon>
        <taxon>Pentapetalae</taxon>
        <taxon>asterids</taxon>
        <taxon>lamiids</taxon>
        <taxon>Lamiales</taxon>
        <taxon>Pedaliaceae</taxon>
        <taxon>Sesamum</taxon>
    </lineage>
</organism>
<dbReference type="InterPro" id="IPR051861">
    <property type="entry name" value="NET_actin-binding_domain"/>
</dbReference>
<evidence type="ECO:0000256" key="2">
    <source>
        <dbReference type="ARBA" id="ARBA00038006"/>
    </source>
</evidence>
<evidence type="ECO:0000256" key="3">
    <source>
        <dbReference type="SAM" id="MobiDB-lite"/>
    </source>
</evidence>
<protein>
    <submittedName>
        <fullName evidence="5">Protein NETWORKED 1D</fullName>
    </submittedName>
</protein>
<keyword evidence="1" id="KW-0175">Coiled coil</keyword>
<feature type="compositionally biased region" description="Basic and acidic residues" evidence="3">
    <location>
        <begin position="192"/>
        <end position="209"/>
    </location>
</feature>
<feature type="domain" description="NAB" evidence="4">
    <location>
        <begin position="29"/>
        <end position="111"/>
    </location>
</feature>
<dbReference type="Pfam" id="PF07765">
    <property type="entry name" value="KIP1"/>
    <property type="match status" value="1"/>
</dbReference>
<feature type="compositionally biased region" description="Basic and acidic residues" evidence="3">
    <location>
        <begin position="156"/>
        <end position="166"/>
    </location>
</feature>
<dbReference type="PANTHER" id="PTHR32258">
    <property type="entry name" value="PROTEIN NETWORKED 4A"/>
    <property type="match status" value="1"/>
</dbReference>
<accession>A0AAW2XVM9</accession>